<dbReference type="OrthoDB" id="4062651at2759"/>
<dbReference type="PANTHER" id="PTHR45621">
    <property type="entry name" value="OS01G0588500 PROTEIN-RELATED"/>
    <property type="match status" value="1"/>
</dbReference>
<evidence type="ECO:0000259" key="2">
    <source>
        <dbReference type="PROSITE" id="PS50011"/>
    </source>
</evidence>
<accession>A0A7J9CQH8</accession>
<dbReference type="InterPro" id="IPR008271">
    <property type="entry name" value="Ser/Thr_kinase_AS"/>
</dbReference>
<keyword evidence="4" id="KW-1185">Reference proteome</keyword>
<protein>
    <recommendedName>
        <fullName evidence="2">Protein kinase domain-containing protein</fullName>
    </recommendedName>
</protein>
<dbReference type="PIRSF" id="PIRSF000654">
    <property type="entry name" value="Integrin-linked_kinase"/>
    <property type="match status" value="1"/>
</dbReference>
<dbReference type="Pfam" id="PF00069">
    <property type="entry name" value="Pkinase"/>
    <property type="match status" value="1"/>
</dbReference>
<dbReference type="SUPFAM" id="SSF56112">
    <property type="entry name" value="Protein kinase-like (PK-like)"/>
    <property type="match status" value="1"/>
</dbReference>
<feature type="non-terminal residue" evidence="3">
    <location>
        <position position="240"/>
    </location>
</feature>
<dbReference type="InterPro" id="IPR050823">
    <property type="entry name" value="Plant_Ser_Thr_Prot_Kinase"/>
</dbReference>
<dbReference type="InterPro" id="IPR011009">
    <property type="entry name" value="Kinase-like_dom_sf"/>
</dbReference>
<dbReference type="GO" id="GO:0004672">
    <property type="term" value="F:protein kinase activity"/>
    <property type="evidence" value="ECO:0007669"/>
    <property type="project" value="InterPro"/>
</dbReference>
<organism evidence="3 4">
    <name type="scientific">Gossypium gossypioides</name>
    <name type="common">Mexican cotton</name>
    <name type="synonym">Selera gossypioides</name>
    <dbReference type="NCBI Taxonomy" id="34282"/>
    <lineage>
        <taxon>Eukaryota</taxon>
        <taxon>Viridiplantae</taxon>
        <taxon>Streptophyta</taxon>
        <taxon>Embryophyta</taxon>
        <taxon>Tracheophyta</taxon>
        <taxon>Spermatophyta</taxon>
        <taxon>Magnoliopsida</taxon>
        <taxon>eudicotyledons</taxon>
        <taxon>Gunneridae</taxon>
        <taxon>Pentapetalae</taxon>
        <taxon>rosids</taxon>
        <taxon>malvids</taxon>
        <taxon>Malvales</taxon>
        <taxon>Malvaceae</taxon>
        <taxon>Malvoideae</taxon>
        <taxon>Gossypium</taxon>
    </lineage>
</organism>
<dbReference type="GO" id="GO:0005524">
    <property type="term" value="F:ATP binding"/>
    <property type="evidence" value="ECO:0007669"/>
    <property type="project" value="InterPro"/>
</dbReference>
<comment type="caution">
    <text evidence="3">The sequence shown here is derived from an EMBL/GenBank/DDBJ whole genome shotgun (WGS) entry which is preliminary data.</text>
</comment>
<evidence type="ECO:0000256" key="1">
    <source>
        <dbReference type="SAM" id="MobiDB-lite"/>
    </source>
</evidence>
<feature type="compositionally biased region" description="Basic and acidic residues" evidence="1">
    <location>
        <begin position="204"/>
        <end position="216"/>
    </location>
</feature>
<evidence type="ECO:0000313" key="4">
    <source>
        <dbReference type="Proteomes" id="UP000593579"/>
    </source>
</evidence>
<sequence>MAWGSMENHLFRRGSYFPPLPWGIRMKVALGAAKGLAFLHNAKTQVIYRDFKTSNIFLDSNYNTKLSDFGLARDGPTGDRSHVSTRVMGTYGYAAPEYLATGHLTAKSDIYSFGVVLLEMLSGRRAIDKNRPSGEHNLVDWAKPYLTNKRTIFRVLDTRLQGQYSLNRAQKAANLALQCLAAEPKLRPSMDEVEKALEQLQEPGDMRKSTQKERHVNACNPSNDKPTAYQKPSASRLSVW</sequence>
<evidence type="ECO:0000313" key="3">
    <source>
        <dbReference type="EMBL" id="MBA0750760.1"/>
    </source>
</evidence>
<dbReference type="InterPro" id="IPR000719">
    <property type="entry name" value="Prot_kinase_dom"/>
</dbReference>
<gene>
    <name evidence="3" type="ORF">Gogos_002149</name>
</gene>
<feature type="compositionally biased region" description="Polar residues" evidence="1">
    <location>
        <begin position="219"/>
        <end position="240"/>
    </location>
</feature>
<dbReference type="Proteomes" id="UP000593579">
    <property type="component" value="Unassembled WGS sequence"/>
</dbReference>
<dbReference type="FunFam" id="1.10.510.10:FF:000258">
    <property type="entry name" value="Probable serine/threonine-protein kinase PBL8"/>
    <property type="match status" value="1"/>
</dbReference>
<dbReference type="Gene3D" id="1.10.510.10">
    <property type="entry name" value="Transferase(Phosphotransferase) domain 1"/>
    <property type="match status" value="1"/>
</dbReference>
<reference evidence="3 4" key="1">
    <citation type="journal article" date="2019" name="Genome Biol. Evol.">
        <title>Insights into the evolution of the New World diploid cottons (Gossypium, subgenus Houzingenia) based on genome sequencing.</title>
        <authorList>
            <person name="Grover C.E."/>
            <person name="Arick M.A. 2nd"/>
            <person name="Thrash A."/>
            <person name="Conover J.L."/>
            <person name="Sanders W.S."/>
            <person name="Peterson D.G."/>
            <person name="Frelichowski J.E."/>
            <person name="Scheffler J.A."/>
            <person name="Scheffler B.E."/>
            <person name="Wendel J.F."/>
        </authorList>
    </citation>
    <scope>NUCLEOTIDE SEQUENCE [LARGE SCALE GENOMIC DNA]</scope>
    <source>
        <strain evidence="3">5</strain>
        <tissue evidence="3">Leaf</tissue>
    </source>
</reference>
<dbReference type="PROSITE" id="PS50011">
    <property type="entry name" value="PROTEIN_KINASE_DOM"/>
    <property type="match status" value="1"/>
</dbReference>
<feature type="domain" description="Protein kinase" evidence="2">
    <location>
        <begin position="1"/>
        <end position="200"/>
    </location>
</feature>
<name>A0A7J9CQH8_GOSGO</name>
<dbReference type="AlphaFoldDB" id="A0A7J9CQH8"/>
<proteinExistence type="predicted"/>
<feature type="region of interest" description="Disordered" evidence="1">
    <location>
        <begin position="200"/>
        <end position="240"/>
    </location>
</feature>
<dbReference type="PROSITE" id="PS00108">
    <property type="entry name" value="PROTEIN_KINASE_ST"/>
    <property type="match status" value="1"/>
</dbReference>
<dbReference type="EMBL" id="JABEZY010000012">
    <property type="protein sequence ID" value="MBA0750760.1"/>
    <property type="molecule type" value="Genomic_DNA"/>
</dbReference>